<keyword evidence="3" id="KW-0238">DNA-binding</keyword>
<dbReference type="EMBL" id="MRZV01002055">
    <property type="protein sequence ID" value="PIK34859.1"/>
    <property type="molecule type" value="Genomic_DNA"/>
</dbReference>
<dbReference type="PANTHER" id="PTHR37984:SF5">
    <property type="entry name" value="PROTEIN NYNRIN-LIKE"/>
    <property type="match status" value="1"/>
</dbReference>
<dbReference type="Pfam" id="PF00098">
    <property type="entry name" value="zf-CCHC"/>
    <property type="match status" value="1"/>
</dbReference>
<dbReference type="GO" id="GO:0004190">
    <property type="term" value="F:aspartic-type endopeptidase activity"/>
    <property type="evidence" value="ECO:0007669"/>
    <property type="project" value="UniProtKB-KW"/>
</dbReference>
<dbReference type="InterPro" id="IPR050951">
    <property type="entry name" value="Retrovirus_Pol_polyprotein"/>
</dbReference>
<reference evidence="8 9" key="1">
    <citation type="journal article" date="2017" name="PLoS Biol.">
        <title>The sea cucumber genome provides insights into morphological evolution and visceral regeneration.</title>
        <authorList>
            <person name="Zhang X."/>
            <person name="Sun L."/>
            <person name="Yuan J."/>
            <person name="Sun Y."/>
            <person name="Gao Y."/>
            <person name="Zhang L."/>
            <person name="Li S."/>
            <person name="Dai H."/>
            <person name="Hamel J.F."/>
            <person name="Liu C."/>
            <person name="Yu Y."/>
            <person name="Liu S."/>
            <person name="Lin W."/>
            <person name="Guo K."/>
            <person name="Jin S."/>
            <person name="Xu P."/>
            <person name="Storey K.B."/>
            <person name="Huan P."/>
            <person name="Zhang T."/>
            <person name="Zhou Y."/>
            <person name="Zhang J."/>
            <person name="Lin C."/>
            <person name="Li X."/>
            <person name="Xing L."/>
            <person name="Huo D."/>
            <person name="Sun M."/>
            <person name="Wang L."/>
            <person name="Mercier A."/>
            <person name="Li F."/>
            <person name="Yang H."/>
            <person name="Xiang J."/>
        </authorList>
    </citation>
    <scope>NUCLEOTIDE SEQUENCE [LARGE SCALE GENOMIC DNA]</scope>
    <source>
        <strain evidence="8">Shaxun</strain>
        <tissue evidence="8">Muscle</tissue>
    </source>
</reference>
<dbReference type="PROSITE" id="PS50878">
    <property type="entry name" value="RT_POL"/>
    <property type="match status" value="1"/>
</dbReference>
<feature type="domain" description="CCHC-type" evidence="6">
    <location>
        <begin position="514"/>
        <end position="529"/>
    </location>
</feature>
<dbReference type="InterPro" id="IPR036875">
    <property type="entry name" value="Znf_CCHC_sf"/>
</dbReference>
<evidence type="ECO:0000256" key="3">
    <source>
        <dbReference type="ARBA" id="ARBA00023125"/>
    </source>
</evidence>
<keyword evidence="2" id="KW-0378">Hydrolase</keyword>
<evidence type="ECO:0000259" key="7">
    <source>
        <dbReference type="PROSITE" id="PS50878"/>
    </source>
</evidence>
<evidence type="ECO:0000313" key="9">
    <source>
        <dbReference type="Proteomes" id="UP000230750"/>
    </source>
</evidence>
<dbReference type="PANTHER" id="PTHR37984">
    <property type="entry name" value="PROTEIN CBG26694"/>
    <property type="match status" value="1"/>
</dbReference>
<dbReference type="InterPro" id="IPR043502">
    <property type="entry name" value="DNA/RNA_pol_sf"/>
</dbReference>
<protein>
    <submittedName>
        <fullName evidence="8">Gag pol polyprotein</fullName>
    </submittedName>
</protein>
<dbReference type="InterPro" id="IPR041588">
    <property type="entry name" value="Integrase_H2C2"/>
</dbReference>
<dbReference type="PROSITE" id="PS50158">
    <property type="entry name" value="ZF_CCHC"/>
    <property type="match status" value="2"/>
</dbReference>
<name>A0A2G8JGM1_STIJA</name>
<evidence type="ECO:0000256" key="4">
    <source>
        <dbReference type="ARBA" id="ARBA00023268"/>
    </source>
</evidence>
<dbReference type="Gene3D" id="3.30.70.270">
    <property type="match status" value="2"/>
</dbReference>
<evidence type="ECO:0000259" key="6">
    <source>
        <dbReference type="PROSITE" id="PS50158"/>
    </source>
</evidence>
<evidence type="ECO:0000256" key="1">
    <source>
        <dbReference type="ARBA" id="ARBA00022670"/>
    </source>
</evidence>
<keyword evidence="2" id="KW-0064">Aspartyl protease</keyword>
<dbReference type="FunFam" id="3.30.70.270:FF:000164">
    <property type="match status" value="1"/>
</dbReference>
<dbReference type="CDD" id="cd01647">
    <property type="entry name" value="RT_LTR"/>
    <property type="match status" value="1"/>
</dbReference>
<sequence>MPFGLRNSAQTFQRFIDQVLRGLPFVYAYIDELLIASSSHEEHYDHLRQLFDRLHEHGIVINPSKSIFGVSSLDFLGHHVDASGITPLTDKVKAVTDFPPPDTLHKLREFLGLLNFYRRFIPNCAIIIQPLTDLLRTNLKNMPINLTDIQLQAFSNVKASFAQSTLLNHLHPTAQLCLMVDASDVAVGGVLQQLVGGNWEPIAFFSKRLQKAETRYSTFDRELLAVYLTIRYFRHLLEGRQFHVLSDHKPLTYSFLTSPDRYSPREIRHLDFVSQFTTDIRHIKGQDTVVADALSRNTINTVSASNIDFKAISAEQEVDEELSRLRQSSALQFKEVLLPSSQGIRATQHLITKRFVWPGINRDVRKWTRSCIRCQQAKVHRHNVAPVPGEVDALQRKPLRGMNCFDVRFTSEAARVRGVHVLEGVEGLKVTPYDSSVWVTVLHLPLDMSEQVVVRTLGRFGKVTGYEEPEFLECKGVKTGTRRVRIELKSDIPSTLWANGHRAHIAYPGQPRTCWRCGLEGHEARLCPNKRCSRCLQVGHTLAECKGDIVCNSCGKTGHLARLCPDRSYAARVATGVVKRSLSRPLTPYHMMLLSSPQCPTLAPRWRLCSPFRVRPLP</sequence>
<keyword evidence="1" id="KW-0645">Protease</keyword>
<evidence type="ECO:0000256" key="5">
    <source>
        <dbReference type="PROSITE-ProRule" id="PRU00047"/>
    </source>
</evidence>
<dbReference type="SMART" id="SM00343">
    <property type="entry name" value="ZnF_C2HC"/>
    <property type="match status" value="3"/>
</dbReference>
<dbReference type="GO" id="GO:0003677">
    <property type="term" value="F:DNA binding"/>
    <property type="evidence" value="ECO:0007669"/>
    <property type="project" value="UniProtKB-KW"/>
</dbReference>
<gene>
    <name evidence="8" type="ORF">BSL78_28315</name>
</gene>
<keyword evidence="5" id="KW-0479">Metal-binding</keyword>
<feature type="domain" description="CCHC-type" evidence="6">
    <location>
        <begin position="551"/>
        <end position="566"/>
    </location>
</feature>
<proteinExistence type="predicted"/>
<dbReference type="GO" id="GO:0006508">
    <property type="term" value="P:proteolysis"/>
    <property type="evidence" value="ECO:0007669"/>
    <property type="project" value="UniProtKB-KW"/>
</dbReference>
<organism evidence="8 9">
    <name type="scientific">Stichopus japonicus</name>
    <name type="common">Sea cucumber</name>
    <dbReference type="NCBI Taxonomy" id="307972"/>
    <lineage>
        <taxon>Eukaryota</taxon>
        <taxon>Metazoa</taxon>
        <taxon>Echinodermata</taxon>
        <taxon>Eleutherozoa</taxon>
        <taxon>Echinozoa</taxon>
        <taxon>Holothuroidea</taxon>
        <taxon>Aspidochirotacea</taxon>
        <taxon>Aspidochirotida</taxon>
        <taxon>Stichopodidae</taxon>
        <taxon>Apostichopus</taxon>
    </lineage>
</organism>
<keyword evidence="5" id="KW-0863">Zinc-finger</keyword>
<dbReference type="InterPro" id="IPR041577">
    <property type="entry name" value="RT_RNaseH_2"/>
</dbReference>
<keyword evidence="9" id="KW-1185">Reference proteome</keyword>
<dbReference type="Pfam" id="PF17919">
    <property type="entry name" value="RT_RNaseH_2"/>
    <property type="match status" value="1"/>
</dbReference>
<dbReference type="Gene3D" id="4.10.60.10">
    <property type="entry name" value="Zinc finger, CCHC-type"/>
    <property type="match status" value="1"/>
</dbReference>
<accession>A0A2G8JGM1</accession>
<dbReference type="InterPro" id="IPR043128">
    <property type="entry name" value="Rev_trsase/Diguanyl_cyclase"/>
</dbReference>
<keyword evidence="5" id="KW-0862">Zinc</keyword>
<dbReference type="Gene3D" id="1.10.340.70">
    <property type="match status" value="1"/>
</dbReference>
<evidence type="ECO:0000313" key="8">
    <source>
        <dbReference type="EMBL" id="PIK34859.1"/>
    </source>
</evidence>
<evidence type="ECO:0000256" key="2">
    <source>
        <dbReference type="ARBA" id="ARBA00022750"/>
    </source>
</evidence>
<dbReference type="InterPro" id="IPR000477">
    <property type="entry name" value="RT_dom"/>
</dbReference>
<dbReference type="FunFam" id="3.10.20.370:FF:000001">
    <property type="entry name" value="Retrovirus-related Pol polyprotein from transposon 17.6-like protein"/>
    <property type="match status" value="1"/>
</dbReference>
<dbReference type="SUPFAM" id="SSF57756">
    <property type="entry name" value="Retrovirus zinc finger-like domains"/>
    <property type="match status" value="2"/>
</dbReference>
<dbReference type="Pfam" id="PF17921">
    <property type="entry name" value="Integrase_H2C2"/>
    <property type="match status" value="1"/>
</dbReference>
<dbReference type="GO" id="GO:0008270">
    <property type="term" value="F:zinc ion binding"/>
    <property type="evidence" value="ECO:0007669"/>
    <property type="project" value="UniProtKB-KW"/>
</dbReference>
<comment type="caution">
    <text evidence="8">The sequence shown here is derived from an EMBL/GenBank/DDBJ whole genome shotgun (WGS) entry which is preliminary data.</text>
</comment>
<dbReference type="CDD" id="cd09274">
    <property type="entry name" value="RNase_HI_RT_Ty3"/>
    <property type="match status" value="1"/>
</dbReference>
<keyword evidence="4" id="KW-0511">Multifunctional enzyme</keyword>
<dbReference type="InterPro" id="IPR001878">
    <property type="entry name" value="Znf_CCHC"/>
</dbReference>
<dbReference type="FunFam" id="3.30.70.270:FF:000023">
    <property type="entry name" value="Pol"/>
    <property type="match status" value="1"/>
</dbReference>
<feature type="domain" description="Reverse transcriptase" evidence="7">
    <location>
        <begin position="1"/>
        <end position="80"/>
    </location>
</feature>
<dbReference type="AlphaFoldDB" id="A0A2G8JGM1"/>
<dbReference type="SUPFAM" id="SSF56672">
    <property type="entry name" value="DNA/RNA polymerases"/>
    <property type="match status" value="1"/>
</dbReference>
<dbReference type="Proteomes" id="UP000230750">
    <property type="component" value="Unassembled WGS sequence"/>
</dbReference>
<dbReference type="Pfam" id="PF00078">
    <property type="entry name" value="RVT_1"/>
    <property type="match status" value="1"/>
</dbReference>